<dbReference type="eggNOG" id="COG1032">
    <property type="taxonomic scope" value="Bacteria"/>
</dbReference>
<evidence type="ECO:0000256" key="3">
    <source>
        <dbReference type="ARBA" id="ARBA00022723"/>
    </source>
</evidence>
<comment type="cofactor">
    <cofactor evidence="1">
        <name>[4Fe-4S] cluster</name>
        <dbReference type="ChEBI" id="CHEBI:49883"/>
    </cofactor>
</comment>
<proteinExistence type="predicted"/>
<accession>E7G9Q7</accession>
<dbReference type="SFLD" id="SFLDS00029">
    <property type="entry name" value="Radical_SAM"/>
    <property type="match status" value="1"/>
</dbReference>
<protein>
    <recommendedName>
        <fullName evidence="8">Cobalamin-binding domain-containing protein</fullName>
    </recommendedName>
</protein>
<reference evidence="6 7" key="1">
    <citation type="submission" date="2010-12" db="EMBL/GenBank/DDBJ databases">
        <title>The Genome Sequence of Coprobacillus sp. strain 29_1.</title>
        <authorList>
            <consortium name="The Broad Institute Genome Sequencing Platform"/>
            <person name="Earl A."/>
            <person name="Ward D."/>
            <person name="Feldgarden M."/>
            <person name="Gevers D."/>
            <person name="Daigneault M."/>
            <person name="Sibley C.D."/>
            <person name="White A."/>
            <person name="Strauss J."/>
            <person name="Allen-Vercoe E."/>
            <person name="Young S.K."/>
            <person name="Zeng Q."/>
            <person name="Gargeya S."/>
            <person name="Fitzgerald M."/>
            <person name="Haas B."/>
            <person name="Abouelleil A."/>
            <person name="Alvarado L."/>
            <person name="Arachchi H.M."/>
            <person name="Berlin A."/>
            <person name="Brown A."/>
            <person name="Chapman S.B."/>
            <person name="Chen Z."/>
            <person name="Dunbar C."/>
            <person name="Freedman E."/>
            <person name="Gearin G."/>
            <person name="Gellesch M."/>
            <person name="Goldberg J."/>
            <person name="Griggs A."/>
            <person name="Gujja S."/>
            <person name="Heilman E."/>
            <person name="Heiman D."/>
            <person name="Howarth C."/>
            <person name="Larson L."/>
            <person name="Lui A."/>
            <person name="MacDonald P.J.P."/>
            <person name="Mehta T."/>
            <person name="Montmayeur A."/>
            <person name="Murphy C."/>
            <person name="Neiman D."/>
            <person name="Pearson M."/>
            <person name="Priest M."/>
            <person name="Roberts A."/>
            <person name="Saif S."/>
            <person name="Shea T."/>
            <person name="Shenoy N."/>
            <person name="Sisk P."/>
            <person name="Stolte C."/>
            <person name="Sykes S."/>
            <person name="White J."/>
            <person name="Yandava C."/>
            <person name="Nusbaum C."/>
            <person name="Birren B."/>
        </authorList>
    </citation>
    <scope>NUCLEOTIDE SEQUENCE [LARGE SCALE GENOMIC DNA]</scope>
    <source>
        <strain evidence="6 7">29_1</strain>
    </source>
</reference>
<dbReference type="InterPro" id="IPR058240">
    <property type="entry name" value="rSAM_sf"/>
</dbReference>
<organism evidence="6 7">
    <name type="scientific">Coprobacillus cateniformis</name>
    <dbReference type="NCBI Taxonomy" id="100884"/>
    <lineage>
        <taxon>Bacteria</taxon>
        <taxon>Bacillati</taxon>
        <taxon>Bacillota</taxon>
        <taxon>Erysipelotrichia</taxon>
        <taxon>Erysipelotrichales</taxon>
        <taxon>Coprobacillaceae</taxon>
        <taxon>Coprobacillus</taxon>
    </lineage>
</organism>
<evidence type="ECO:0000256" key="1">
    <source>
        <dbReference type="ARBA" id="ARBA00001966"/>
    </source>
</evidence>
<dbReference type="RefSeq" id="WP_008788611.1">
    <property type="nucleotide sequence ID" value="NZ_AKCB01000003.1"/>
</dbReference>
<evidence type="ECO:0008006" key="8">
    <source>
        <dbReference type="Google" id="ProtNLM"/>
    </source>
</evidence>
<dbReference type="GO" id="GO:0051536">
    <property type="term" value="F:iron-sulfur cluster binding"/>
    <property type="evidence" value="ECO:0007669"/>
    <property type="project" value="UniProtKB-KW"/>
</dbReference>
<dbReference type="GO" id="GO:0005829">
    <property type="term" value="C:cytosol"/>
    <property type="evidence" value="ECO:0007669"/>
    <property type="project" value="TreeGrafter"/>
</dbReference>
<keyword evidence="7" id="KW-1185">Reference proteome</keyword>
<dbReference type="InterPro" id="IPR051198">
    <property type="entry name" value="BchE-like"/>
</dbReference>
<dbReference type="STRING" id="100884.GCA_000269565_03342"/>
<evidence type="ECO:0000256" key="4">
    <source>
        <dbReference type="ARBA" id="ARBA00023004"/>
    </source>
</evidence>
<dbReference type="EMBL" id="ADKX01000026">
    <property type="protein sequence ID" value="EFW05351.1"/>
    <property type="molecule type" value="Genomic_DNA"/>
</dbReference>
<dbReference type="Proteomes" id="UP000003157">
    <property type="component" value="Unassembled WGS sequence"/>
</dbReference>
<dbReference type="SUPFAM" id="SSF102114">
    <property type="entry name" value="Radical SAM enzymes"/>
    <property type="match status" value="1"/>
</dbReference>
<keyword evidence="2" id="KW-0949">S-adenosyl-L-methionine</keyword>
<dbReference type="PANTHER" id="PTHR43409:SF15">
    <property type="entry name" value="PUTATIVE-RELATED"/>
    <property type="match status" value="1"/>
</dbReference>
<dbReference type="InterPro" id="IPR007197">
    <property type="entry name" value="rSAM"/>
</dbReference>
<keyword evidence="5" id="KW-0411">Iron-sulfur</keyword>
<keyword evidence="3" id="KW-0479">Metal-binding</keyword>
<dbReference type="GO" id="GO:0046872">
    <property type="term" value="F:metal ion binding"/>
    <property type="evidence" value="ECO:0007669"/>
    <property type="project" value="UniProtKB-KW"/>
</dbReference>
<gene>
    <name evidence="6" type="ORF">HMPREF9488_01496</name>
</gene>
<evidence type="ECO:0000256" key="5">
    <source>
        <dbReference type="ARBA" id="ARBA00023014"/>
    </source>
</evidence>
<evidence type="ECO:0000313" key="6">
    <source>
        <dbReference type="EMBL" id="EFW05351.1"/>
    </source>
</evidence>
<keyword evidence="4" id="KW-0408">Iron</keyword>
<dbReference type="GO" id="GO:0003824">
    <property type="term" value="F:catalytic activity"/>
    <property type="evidence" value="ECO:0007669"/>
    <property type="project" value="InterPro"/>
</dbReference>
<dbReference type="GeneID" id="78231106"/>
<dbReference type="OrthoDB" id="9801659at2"/>
<evidence type="ECO:0000256" key="2">
    <source>
        <dbReference type="ARBA" id="ARBA00022691"/>
    </source>
</evidence>
<dbReference type="HOGENOM" id="CLU_024733_0_0_9"/>
<dbReference type="PANTHER" id="PTHR43409">
    <property type="entry name" value="ANAEROBIC MAGNESIUM-PROTOPORPHYRIN IX MONOMETHYL ESTER CYCLASE-RELATED"/>
    <property type="match status" value="1"/>
</dbReference>
<dbReference type="AlphaFoldDB" id="E7G9Q7"/>
<sequence length="495" mass="58607">MKVLLVEPGYKNKYPPLGLMKISAYHKALGDEVIFVKGEEKSLKGMKWDRIYITTLFTFYWNRTIRTIRYYMNSVEQRNNIYVGGVLATLLYEDLYNEPSLQGITILRGLLDQPGILGNNEIVVDRITPDYDIIDITKNSYLKKEYKITNAYITSTTKGCIRKCKFCAVKTLEPIYCPYIDIKEQIQCINKTFGEKRHLMLMDNNILASNKLKDIVDDLIELGFGRENKSYVNSQNRKLTRYIDFNQGTDARLITEDTIKLLSKLEVRPLRIAFDHADKENVKLYINAQRLAAKYNFKVLSNYILFNFEDTPYELYYRLRINIELNEDFESQGLKTRIWSFPMKYMPLEGEHCKDRKYVGKYWNKKLLRGIQCVLSATHGVVGPNRDFFEHAFGKDYNEFLRILYMPEDYIIHRKEYSENGNIDMYKIYYNSMNSKEMNDFTEIIYVFLTIFLYLLKCPQSLILWALRAFCICGKPHISRSIFLYFLYQTWLKSW</sequence>
<evidence type="ECO:0000313" key="7">
    <source>
        <dbReference type="Proteomes" id="UP000003157"/>
    </source>
</evidence>
<comment type="caution">
    <text evidence="6">The sequence shown here is derived from an EMBL/GenBank/DDBJ whole genome shotgun (WGS) entry which is preliminary data.</text>
</comment>
<name>E7G9Q7_9FIRM</name>